<evidence type="ECO:0000256" key="11">
    <source>
        <dbReference type="PROSITE-ProRule" id="PRU01240"/>
    </source>
</evidence>
<comment type="similarity">
    <text evidence="2 11">Belongs to the peptidase S8 family.</text>
</comment>
<name>A0ABY7QEB3_9ACTN</name>
<feature type="compositionally biased region" description="Low complexity" evidence="12">
    <location>
        <begin position="375"/>
        <end position="385"/>
    </location>
</feature>
<dbReference type="InterPro" id="IPR022398">
    <property type="entry name" value="Peptidase_S8_His-AS"/>
</dbReference>
<evidence type="ECO:0000256" key="9">
    <source>
        <dbReference type="ARBA" id="ARBA00022989"/>
    </source>
</evidence>
<proteinExistence type="inferred from homology"/>
<feature type="active site" description="Charge relay system" evidence="11">
    <location>
        <position position="241"/>
    </location>
</feature>
<dbReference type="GO" id="GO:0008233">
    <property type="term" value="F:peptidase activity"/>
    <property type="evidence" value="ECO:0007669"/>
    <property type="project" value="UniProtKB-KW"/>
</dbReference>
<feature type="region of interest" description="Disordered" evidence="12">
    <location>
        <begin position="353"/>
        <end position="392"/>
    </location>
</feature>
<evidence type="ECO:0000256" key="12">
    <source>
        <dbReference type="SAM" id="MobiDB-lite"/>
    </source>
</evidence>
<dbReference type="GO" id="GO:0006508">
    <property type="term" value="P:proteolysis"/>
    <property type="evidence" value="ECO:0007669"/>
    <property type="project" value="UniProtKB-KW"/>
</dbReference>
<evidence type="ECO:0000256" key="7">
    <source>
        <dbReference type="ARBA" id="ARBA00022801"/>
    </source>
</evidence>
<dbReference type="InterPro" id="IPR015500">
    <property type="entry name" value="Peptidase_S8_subtilisin-rel"/>
</dbReference>
<gene>
    <name evidence="15" type="primary">mycP</name>
    <name evidence="15" type="ORF">O1G21_38035</name>
</gene>
<dbReference type="PANTHER" id="PTHR42884">
    <property type="entry name" value="PROPROTEIN CONVERTASE SUBTILISIN/KEXIN-RELATED"/>
    <property type="match status" value="1"/>
</dbReference>
<evidence type="ECO:0000256" key="4">
    <source>
        <dbReference type="ARBA" id="ARBA00022670"/>
    </source>
</evidence>
<dbReference type="Proteomes" id="UP001212821">
    <property type="component" value="Chromosome"/>
</dbReference>
<dbReference type="Gene3D" id="3.40.50.200">
    <property type="entry name" value="Peptidase S8/S53 domain"/>
    <property type="match status" value="1"/>
</dbReference>
<keyword evidence="9 13" id="KW-1133">Transmembrane helix</keyword>
<feature type="transmembrane region" description="Helical" evidence="13">
    <location>
        <begin position="325"/>
        <end position="346"/>
    </location>
</feature>
<dbReference type="SUPFAM" id="SSF52743">
    <property type="entry name" value="Subtilisin-like"/>
    <property type="match status" value="1"/>
</dbReference>
<keyword evidence="4 11" id="KW-0645">Protease</keyword>
<evidence type="ECO:0000256" key="1">
    <source>
        <dbReference type="ARBA" id="ARBA00004162"/>
    </source>
</evidence>
<sequence length="392" mass="39961">MSALVTGTPVSNAGSIRSSEWPLDAEHFKADRIWSISRGAGTTVAVVDSGVSASHPDLAGQVLPGASLIGDGDDGRTDTSGESHGTAIAGIIAGTGGPAPGEGMTGLAPDAKILPVRVGTGNQVSAPMVARGIVWAADHGARIINVSLGAPEPDPLLKQAVTYAMGKDAVVVASAGNEGDRGNPPMYPAAFPGVVSVSGVDETGTFWKASESGRGIVVAAPAAEIYSTNNQGRYVKADGTSYAAAYVSATAALIRSAHPDLTAGQVIHRLITTTVERNNHPDPKLGFGRIDPISAISSTDDGERENPLLRESRESVDAGSDSDSGLFVIIVSSAGIVLVACAAAVFRRRSRGRGNIRESGPSRPVVNAAGKSARPRPGSGTSSRTSRSKRNS</sequence>
<dbReference type="NCBIfam" id="TIGR03921">
    <property type="entry name" value="T7SS_mycosin"/>
    <property type="match status" value="1"/>
</dbReference>
<evidence type="ECO:0000256" key="8">
    <source>
        <dbReference type="ARBA" id="ARBA00022825"/>
    </source>
</evidence>
<evidence type="ECO:0000256" key="6">
    <source>
        <dbReference type="ARBA" id="ARBA00022729"/>
    </source>
</evidence>
<dbReference type="RefSeq" id="WP_270150276.1">
    <property type="nucleotide sequence ID" value="NZ_CP115450.1"/>
</dbReference>
<keyword evidence="7 11" id="KW-0378">Hydrolase</keyword>
<keyword evidence="5 13" id="KW-0812">Transmembrane</keyword>
<dbReference type="PROSITE" id="PS00137">
    <property type="entry name" value="SUBTILASE_HIS"/>
    <property type="match status" value="1"/>
</dbReference>
<evidence type="ECO:0000256" key="3">
    <source>
        <dbReference type="ARBA" id="ARBA00022475"/>
    </source>
</evidence>
<dbReference type="PROSITE" id="PS00136">
    <property type="entry name" value="SUBTILASE_ASP"/>
    <property type="match status" value="1"/>
</dbReference>
<dbReference type="EMBL" id="CP115450">
    <property type="protein sequence ID" value="WBP91109.1"/>
    <property type="molecule type" value="Genomic_DNA"/>
</dbReference>
<evidence type="ECO:0000313" key="15">
    <source>
        <dbReference type="EMBL" id="WBP91109.1"/>
    </source>
</evidence>
<dbReference type="InterPro" id="IPR000209">
    <property type="entry name" value="Peptidase_S8/S53_dom"/>
</dbReference>
<evidence type="ECO:0000313" key="16">
    <source>
        <dbReference type="Proteomes" id="UP001212821"/>
    </source>
</evidence>
<keyword evidence="3" id="KW-1003">Cell membrane</keyword>
<evidence type="ECO:0000256" key="5">
    <source>
        <dbReference type="ARBA" id="ARBA00022692"/>
    </source>
</evidence>
<dbReference type="PRINTS" id="PR00723">
    <property type="entry name" value="SUBTILISIN"/>
</dbReference>
<feature type="region of interest" description="Disordered" evidence="12">
    <location>
        <begin position="277"/>
        <end position="307"/>
    </location>
</feature>
<keyword evidence="10 13" id="KW-0472">Membrane</keyword>
<evidence type="ECO:0000256" key="10">
    <source>
        <dbReference type="ARBA" id="ARBA00023136"/>
    </source>
</evidence>
<feature type="active site" description="Charge relay system" evidence="11">
    <location>
        <position position="84"/>
    </location>
</feature>
<evidence type="ECO:0000256" key="13">
    <source>
        <dbReference type="SAM" id="Phobius"/>
    </source>
</evidence>
<keyword evidence="16" id="KW-1185">Reference proteome</keyword>
<feature type="active site" description="Charge relay system" evidence="11">
    <location>
        <position position="48"/>
    </location>
</feature>
<keyword evidence="6" id="KW-0732">Signal</keyword>
<organism evidence="15 16">
    <name type="scientific">Kitasatospora cathayae</name>
    <dbReference type="NCBI Taxonomy" id="3004092"/>
    <lineage>
        <taxon>Bacteria</taxon>
        <taxon>Bacillati</taxon>
        <taxon>Actinomycetota</taxon>
        <taxon>Actinomycetes</taxon>
        <taxon>Kitasatosporales</taxon>
        <taxon>Streptomycetaceae</taxon>
        <taxon>Kitasatospora</taxon>
    </lineage>
</organism>
<accession>A0ABY7QEB3</accession>
<feature type="domain" description="Peptidase S8/S53" evidence="14">
    <location>
        <begin position="39"/>
        <end position="288"/>
    </location>
</feature>
<reference evidence="16" key="1">
    <citation type="submission" date="2022-12" db="EMBL/GenBank/DDBJ databases">
        <authorList>
            <person name="Mo P."/>
        </authorList>
    </citation>
    <scope>NUCLEOTIDE SEQUENCE [LARGE SCALE GENOMIC DNA]</scope>
    <source>
        <strain evidence="16">HUAS 3-15</strain>
    </source>
</reference>
<dbReference type="InterPro" id="IPR023834">
    <property type="entry name" value="T7SS_pept_S8A_mycosin"/>
</dbReference>
<evidence type="ECO:0000259" key="14">
    <source>
        <dbReference type="Pfam" id="PF00082"/>
    </source>
</evidence>
<dbReference type="InterPro" id="IPR023827">
    <property type="entry name" value="Peptidase_S8_Asp-AS"/>
</dbReference>
<evidence type="ECO:0000256" key="2">
    <source>
        <dbReference type="ARBA" id="ARBA00011073"/>
    </source>
</evidence>
<dbReference type="PROSITE" id="PS51892">
    <property type="entry name" value="SUBTILASE"/>
    <property type="match status" value="1"/>
</dbReference>
<comment type="subcellular location">
    <subcellularLocation>
        <location evidence="1">Cell membrane</location>
        <topology evidence="1">Single-pass membrane protein</topology>
    </subcellularLocation>
</comment>
<protein>
    <submittedName>
        <fullName evidence="15">Type VII secretion-associated serine protease mycosin</fullName>
    </submittedName>
</protein>
<dbReference type="InterPro" id="IPR036852">
    <property type="entry name" value="Peptidase_S8/S53_dom_sf"/>
</dbReference>
<keyword evidence="8 11" id="KW-0720">Serine protease</keyword>
<dbReference type="Pfam" id="PF00082">
    <property type="entry name" value="Peptidase_S8"/>
    <property type="match status" value="1"/>
</dbReference>
<dbReference type="PANTHER" id="PTHR42884:SF14">
    <property type="entry name" value="NEUROENDOCRINE CONVERTASE 1"/>
    <property type="match status" value="1"/>
</dbReference>